<feature type="domain" description="Pterin-binding" evidence="10">
    <location>
        <begin position="15"/>
        <end position="267"/>
    </location>
</feature>
<dbReference type="CDD" id="cd00739">
    <property type="entry name" value="DHPS"/>
    <property type="match status" value="1"/>
</dbReference>
<keyword evidence="7 9" id="KW-0460">Magnesium</keyword>
<dbReference type="PROSITE" id="PS00792">
    <property type="entry name" value="DHPS_1"/>
    <property type="match status" value="1"/>
</dbReference>
<evidence type="ECO:0000256" key="7">
    <source>
        <dbReference type="ARBA" id="ARBA00022842"/>
    </source>
</evidence>
<dbReference type="GO" id="GO:0005829">
    <property type="term" value="C:cytosol"/>
    <property type="evidence" value="ECO:0007669"/>
    <property type="project" value="TreeGrafter"/>
</dbReference>
<dbReference type="GO" id="GO:0046656">
    <property type="term" value="P:folic acid biosynthetic process"/>
    <property type="evidence" value="ECO:0007669"/>
    <property type="project" value="UniProtKB-KW"/>
</dbReference>
<dbReference type="NCBIfam" id="TIGR01496">
    <property type="entry name" value="DHPS"/>
    <property type="match status" value="1"/>
</dbReference>
<evidence type="ECO:0000256" key="4">
    <source>
        <dbReference type="ARBA" id="ARBA00012458"/>
    </source>
</evidence>
<dbReference type="UniPathway" id="UPA00077">
    <property type="reaction ID" value="UER00156"/>
</dbReference>
<protein>
    <recommendedName>
        <fullName evidence="4 9">Dihydropteroate synthase</fullName>
        <shortName evidence="9">DHPS</shortName>
        <ecNumber evidence="4 9">2.5.1.15</ecNumber>
    </recommendedName>
    <alternativeName>
        <fullName evidence="9">Dihydropteroate pyrophosphorylase</fullName>
    </alternativeName>
</protein>
<comment type="function">
    <text evidence="9">Catalyzes the condensation of para-aminobenzoate (pABA) with 6-hydroxymethyl-7,8-dihydropterin diphosphate (DHPt-PP) to form 7,8-dihydropteroate (H2Pte), the immediate precursor of folate derivatives.</text>
</comment>
<dbReference type="GO" id="GO:0046654">
    <property type="term" value="P:tetrahydrofolate biosynthetic process"/>
    <property type="evidence" value="ECO:0007669"/>
    <property type="project" value="UniProtKB-UniPathway"/>
</dbReference>
<dbReference type="GO" id="GO:0046872">
    <property type="term" value="F:metal ion binding"/>
    <property type="evidence" value="ECO:0007669"/>
    <property type="project" value="UniProtKB-KW"/>
</dbReference>
<dbReference type="Pfam" id="PF00809">
    <property type="entry name" value="Pterin_bind"/>
    <property type="match status" value="1"/>
</dbReference>
<dbReference type="Proteomes" id="UP000308382">
    <property type="component" value="Unassembled WGS sequence"/>
</dbReference>
<reference evidence="11 12" key="1">
    <citation type="journal article" date="2017" name="Int. J. Syst. Evol. Microbiol.">
        <title>Maripseudobacter aurantiacus gen. nov., sp. nov., a novel member of the family Flavobacteriaceae isolated from a sedimentation basin.</title>
        <authorList>
            <person name="Chen C."/>
            <person name="Su Y."/>
            <person name="Tao T."/>
            <person name="Fu G."/>
            <person name="Zhang C."/>
            <person name="Sun C."/>
            <person name="Zhang X."/>
            <person name="Wu M."/>
        </authorList>
    </citation>
    <scope>NUCLEOTIDE SEQUENCE [LARGE SCALE GENOMIC DNA]</scope>
    <source>
        <strain evidence="12">CDA4</strain>
    </source>
</reference>
<evidence type="ECO:0000259" key="10">
    <source>
        <dbReference type="PROSITE" id="PS50972"/>
    </source>
</evidence>
<keyword evidence="6 9" id="KW-0479">Metal-binding</keyword>
<sequence>MTINCKGKLIDLTNPKVMGILNLTPDSFYDGGKYKNERDILEQVEKMLSWGATFIDLGAYSTRPGADEISTDEELKRLLPVLELVLSKFPDALVSIDTFKSKVAEEALELGAALINDISAGLLDEAMMEVIAEYHVPYIMMHMRGNPKTMQEQIFYEDLLQEIMFYFSERLSVARSKGIIDVIIDPGFGFSKTLEQNYELLKNLDLLTMADRPILAGLSRKSMIYKLLGTDAQHALNGTTALNMLALEKRASILRVHDVAEAMECIKIYRQLTT</sequence>
<dbReference type="EC" id="2.5.1.15" evidence="4 9"/>
<evidence type="ECO:0000256" key="2">
    <source>
        <dbReference type="ARBA" id="ARBA00001946"/>
    </source>
</evidence>
<gene>
    <name evidence="11" type="primary">folP</name>
    <name evidence="11" type="ORF">FEK29_05760</name>
</gene>
<keyword evidence="12" id="KW-1185">Reference proteome</keyword>
<dbReference type="PANTHER" id="PTHR20941">
    <property type="entry name" value="FOLATE SYNTHESIS PROTEINS"/>
    <property type="match status" value="1"/>
</dbReference>
<comment type="catalytic activity">
    <reaction evidence="1">
        <text>(7,8-dihydropterin-6-yl)methyl diphosphate + 4-aminobenzoate = 7,8-dihydropteroate + diphosphate</text>
        <dbReference type="Rhea" id="RHEA:19949"/>
        <dbReference type="ChEBI" id="CHEBI:17836"/>
        <dbReference type="ChEBI" id="CHEBI:17839"/>
        <dbReference type="ChEBI" id="CHEBI:33019"/>
        <dbReference type="ChEBI" id="CHEBI:72950"/>
        <dbReference type="EC" id="2.5.1.15"/>
    </reaction>
</comment>
<dbReference type="RefSeq" id="WP_138257472.1">
    <property type="nucleotide sequence ID" value="NZ_VBUK01000002.1"/>
</dbReference>
<dbReference type="EMBL" id="VBUK01000002">
    <property type="protein sequence ID" value="TLF45625.1"/>
    <property type="molecule type" value="Genomic_DNA"/>
</dbReference>
<dbReference type="InterPro" id="IPR000489">
    <property type="entry name" value="Pterin-binding_dom"/>
</dbReference>
<proteinExistence type="inferred from homology"/>
<comment type="pathway">
    <text evidence="3 9">Cofactor biosynthesis; tetrahydrofolate biosynthesis; 7,8-dihydrofolate from 2-amino-4-hydroxy-6-hydroxymethyl-7,8-dihydropteridine diphosphate and 4-aminobenzoate: step 1/2.</text>
</comment>
<comment type="caution">
    <text evidence="11">The sequence shown here is derived from an EMBL/GenBank/DDBJ whole genome shotgun (WGS) entry which is preliminary data.</text>
</comment>
<keyword evidence="8 9" id="KW-0289">Folate biosynthesis</keyword>
<dbReference type="Gene3D" id="3.20.20.20">
    <property type="entry name" value="Dihydropteroate synthase-like"/>
    <property type="match status" value="1"/>
</dbReference>
<dbReference type="GO" id="GO:0004156">
    <property type="term" value="F:dihydropteroate synthase activity"/>
    <property type="evidence" value="ECO:0007669"/>
    <property type="project" value="UniProtKB-EC"/>
</dbReference>
<dbReference type="OrthoDB" id="9811744at2"/>
<name>A0A5R8M7Z6_9FLAO</name>
<evidence type="ECO:0000313" key="11">
    <source>
        <dbReference type="EMBL" id="TLF45625.1"/>
    </source>
</evidence>
<organism evidence="11 12">
    <name type="scientific">Maribacter aurantiacus</name>
    <dbReference type="NCBI Taxonomy" id="1882343"/>
    <lineage>
        <taxon>Bacteria</taxon>
        <taxon>Pseudomonadati</taxon>
        <taxon>Bacteroidota</taxon>
        <taxon>Flavobacteriia</taxon>
        <taxon>Flavobacteriales</taxon>
        <taxon>Flavobacteriaceae</taxon>
        <taxon>Maribacter</taxon>
    </lineage>
</organism>
<comment type="cofactor">
    <cofactor evidence="2 9">
        <name>Mg(2+)</name>
        <dbReference type="ChEBI" id="CHEBI:18420"/>
    </cofactor>
</comment>
<keyword evidence="5 9" id="KW-0808">Transferase</keyword>
<evidence type="ECO:0000256" key="3">
    <source>
        <dbReference type="ARBA" id="ARBA00004763"/>
    </source>
</evidence>
<dbReference type="InterPro" id="IPR045031">
    <property type="entry name" value="DHP_synth-like"/>
</dbReference>
<dbReference type="SUPFAM" id="SSF51717">
    <property type="entry name" value="Dihydropteroate synthetase-like"/>
    <property type="match status" value="1"/>
</dbReference>
<dbReference type="PANTHER" id="PTHR20941:SF1">
    <property type="entry name" value="FOLIC ACID SYNTHESIS PROTEIN FOL1"/>
    <property type="match status" value="1"/>
</dbReference>
<comment type="similarity">
    <text evidence="9">Belongs to the DHPS family.</text>
</comment>
<evidence type="ECO:0000256" key="1">
    <source>
        <dbReference type="ARBA" id="ARBA00000012"/>
    </source>
</evidence>
<evidence type="ECO:0000313" key="12">
    <source>
        <dbReference type="Proteomes" id="UP000308382"/>
    </source>
</evidence>
<dbReference type="AlphaFoldDB" id="A0A5R8M7Z6"/>
<evidence type="ECO:0000256" key="6">
    <source>
        <dbReference type="ARBA" id="ARBA00022723"/>
    </source>
</evidence>
<evidence type="ECO:0000256" key="8">
    <source>
        <dbReference type="ARBA" id="ARBA00022909"/>
    </source>
</evidence>
<accession>A0A5R8M7Z6</accession>
<dbReference type="InterPro" id="IPR011005">
    <property type="entry name" value="Dihydropteroate_synth-like_sf"/>
</dbReference>
<dbReference type="PROSITE" id="PS50972">
    <property type="entry name" value="PTERIN_BINDING"/>
    <property type="match status" value="1"/>
</dbReference>
<evidence type="ECO:0000256" key="5">
    <source>
        <dbReference type="ARBA" id="ARBA00022679"/>
    </source>
</evidence>
<dbReference type="InterPro" id="IPR006390">
    <property type="entry name" value="DHP_synth_dom"/>
</dbReference>
<evidence type="ECO:0000256" key="9">
    <source>
        <dbReference type="RuleBase" id="RU361205"/>
    </source>
</evidence>